<protein>
    <submittedName>
        <fullName evidence="1 2">Uncharacterized protein</fullName>
    </submittedName>
</protein>
<accession>A0A0C4DKC8</accession>
<reference evidence="2" key="5">
    <citation type="submission" date="2015-06" db="UniProtKB">
        <authorList>
            <consortium name="EnsemblFungi"/>
        </authorList>
    </citation>
    <scope>IDENTIFICATION</scope>
    <source>
        <strain evidence="2">ATCC 64411</strain>
    </source>
</reference>
<reference evidence="1" key="3">
    <citation type="submission" date="2011-03" db="EMBL/GenBank/DDBJ databases">
        <title>Annotation of Magnaporthe poae ATCC 64411.</title>
        <authorList>
            <person name="Ma L.-J."/>
            <person name="Dead R."/>
            <person name="Young S.K."/>
            <person name="Zeng Q."/>
            <person name="Gargeya S."/>
            <person name="Fitzgerald M."/>
            <person name="Haas B."/>
            <person name="Abouelleil A."/>
            <person name="Alvarado L."/>
            <person name="Arachchi H.M."/>
            <person name="Berlin A."/>
            <person name="Brown A."/>
            <person name="Chapman S.B."/>
            <person name="Chen Z."/>
            <person name="Dunbar C."/>
            <person name="Freedman E."/>
            <person name="Gearin G."/>
            <person name="Gellesch M."/>
            <person name="Goldberg J."/>
            <person name="Griggs A."/>
            <person name="Gujja S."/>
            <person name="Heiman D."/>
            <person name="Howarth C."/>
            <person name="Larson L."/>
            <person name="Lui A."/>
            <person name="MacDonald P.J.P."/>
            <person name="Mehta T."/>
            <person name="Montmayeur A."/>
            <person name="Murphy C."/>
            <person name="Neiman D."/>
            <person name="Pearson M."/>
            <person name="Priest M."/>
            <person name="Roberts A."/>
            <person name="Saif S."/>
            <person name="Shea T."/>
            <person name="Shenoy N."/>
            <person name="Sisk P."/>
            <person name="Stolte C."/>
            <person name="Sykes S."/>
            <person name="Yandava C."/>
            <person name="Wortman J."/>
            <person name="Nusbaum C."/>
            <person name="Birren B."/>
        </authorList>
    </citation>
    <scope>NUCLEOTIDE SEQUENCE</scope>
    <source>
        <strain evidence="1">ATCC 64411</strain>
    </source>
</reference>
<dbReference type="AlphaFoldDB" id="A0A0C4DKC8"/>
<reference evidence="3" key="2">
    <citation type="submission" date="2010-05" db="EMBL/GenBank/DDBJ databases">
        <title>The genome sequence of Magnaporthe poae strain ATCC 64411.</title>
        <authorList>
            <person name="Ma L.-J."/>
            <person name="Dead R."/>
            <person name="Young S."/>
            <person name="Zeng Q."/>
            <person name="Koehrsen M."/>
            <person name="Alvarado L."/>
            <person name="Berlin A."/>
            <person name="Chapman S.B."/>
            <person name="Chen Z."/>
            <person name="Freedman E."/>
            <person name="Gellesch M."/>
            <person name="Goldberg J."/>
            <person name="Griggs A."/>
            <person name="Gujja S."/>
            <person name="Heilman E.R."/>
            <person name="Heiman D."/>
            <person name="Hepburn T."/>
            <person name="Howarth C."/>
            <person name="Jen D."/>
            <person name="Larson L."/>
            <person name="Mehta T."/>
            <person name="Neiman D."/>
            <person name="Pearson M."/>
            <person name="Roberts A."/>
            <person name="Saif S."/>
            <person name="Shea T."/>
            <person name="Shenoy N."/>
            <person name="Sisk P."/>
            <person name="Stolte C."/>
            <person name="Sykes S."/>
            <person name="Walk T."/>
            <person name="White J."/>
            <person name="Yandava C."/>
            <person name="Haas B."/>
            <person name="Nusbaum C."/>
            <person name="Birren B."/>
        </authorList>
    </citation>
    <scope>NUCLEOTIDE SEQUENCE [LARGE SCALE GENOMIC DNA]</scope>
    <source>
        <strain evidence="3">ATCC 64411 / 73-15</strain>
    </source>
</reference>
<name>A0A0C4DKC8_MAGP6</name>
<dbReference type="VEuPathDB" id="FungiDB:MAPG_00196"/>
<gene>
    <name evidence="1" type="ORF">MAPG_00196</name>
</gene>
<dbReference type="Proteomes" id="UP000011715">
    <property type="component" value="Unassembled WGS sequence"/>
</dbReference>
<keyword evidence="3" id="KW-1185">Reference proteome</keyword>
<reference evidence="2" key="4">
    <citation type="journal article" date="2015" name="G3 (Bethesda)">
        <title>Genome sequences of three phytopathogenic species of the Magnaporthaceae family of fungi.</title>
        <authorList>
            <person name="Okagaki L.H."/>
            <person name="Nunes C.C."/>
            <person name="Sailsbery J."/>
            <person name="Clay B."/>
            <person name="Brown D."/>
            <person name="John T."/>
            <person name="Oh Y."/>
            <person name="Young N."/>
            <person name="Fitzgerald M."/>
            <person name="Haas B.J."/>
            <person name="Zeng Q."/>
            <person name="Young S."/>
            <person name="Adiconis X."/>
            <person name="Fan L."/>
            <person name="Levin J.Z."/>
            <person name="Mitchell T.K."/>
            <person name="Okubara P.A."/>
            <person name="Farman M.L."/>
            <person name="Kohn L.M."/>
            <person name="Birren B."/>
            <person name="Ma L.-J."/>
            <person name="Dean R.A."/>
        </authorList>
    </citation>
    <scope>NUCLEOTIDE SEQUENCE</scope>
    <source>
        <strain evidence="2">ATCC 64411 / 73-15</strain>
    </source>
</reference>
<reference evidence="1" key="1">
    <citation type="submission" date="2010-05" db="EMBL/GenBank/DDBJ databases">
        <title>The Genome Sequence of Magnaporthe poae strain ATCC 64411.</title>
        <authorList>
            <consortium name="The Broad Institute Genome Sequencing Platform"/>
            <consortium name="Broad Institute Genome Sequencing Center for Infectious Disease"/>
            <person name="Ma L.-J."/>
            <person name="Dead R."/>
            <person name="Young S."/>
            <person name="Zeng Q."/>
            <person name="Koehrsen M."/>
            <person name="Alvarado L."/>
            <person name="Berlin A."/>
            <person name="Chapman S.B."/>
            <person name="Chen Z."/>
            <person name="Freedman E."/>
            <person name="Gellesch M."/>
            <person name="Goldberg J."/>
            <person name="Griggs A."/>
            <person name="Gujja S."/>
            <person name="Heilman E.R."/>
            <person name="Heiman D."/>
            <person name="Hepburn T."/>
            <person name="Howarth C."/>
            <person name="Jen D."/>
            <person name="Larson L."/>
            <person name="Mehta T."/>
            <person name="Neiman D."/>
            <person name="Pearson M."/>
            <person name="Roberts A."/>
            <person name="Saif S."/>
            <person name="Shea T."/>
            <person name="Shenoy N."/>
            <person name="Sisk P."/>
            <person name="Stolte C."/>
            <person name="Sykes S."/>
            <person name="Walk T."/>
            <person name="White J."/>
            <person name="Yandava C."/>
            <person name="Haas B."/>
            <person name="Nusbaum C."/>
            <person name="Birren B."/>
        </authorList>
    </citation>
    <scope>NUCLEOTIDE SEQUENCE</scope>
    <source>
        <strain evidence="1">ATCC 64411</strain>
    </source>
</reference>
<dbReference type="EMBL" id="GL876966">
    <property type="protein sequence ID" value="KLU81101.1"/>
    <property type="molecule type" value="Genomic_DNA"/>
</dbReference>
<evidence type="ECO:0000313" key="3">
    <source>
        <dbReference type="Proteomes" id="UP000011715"/>
    </source>
</evidence>
<evidence type="ECO:0000313" key="2">
    <source>
        <dbReference type="EnsemblFungi" id="MAPG_00196T0"/>
    </source>
</evidence>
<dbReference type="EnsemblFungi" id="MAPG_00196T0">
    <property type="protein sequence ID" value="MAPG_00196T0"/>
    <property type="gene ID" value="MAPG_00196"/>
</dbReference>
<dbReference type="EMBL" id="ADBL01000040">
    <property type="status" value="NOT_ANNOTATED_CDS"/>
    <property type="molecule type" value="Genomic_DNA"/>
</dbReference>
<sequence>MTLHLTSEPPRLDIVPSSCCTVQDEMNQWLPLFLAARVYRLRILRCSMNFIARATASWSPMSNRLTRSGIARFLDHLPSLRPGTSDRSRMASMVEARRLESGGRVGAVAGVCSLLLDMMIVHP</sequence>
<proteinExistence type="predicted"/>
<organism evidence="2 3">
    <name type="scientific">Magnaporthiopsis poae (strain ATCC 64411 / 73-15)</name>
    <name type="common">Kentucky bluegrass fungus</name>
    <name type="synonym">Magnaporthe poae</name>
    <dbReference type="NCBI Taxonomy" id="644358"/>
    <lineage>
        <taxon>Eukaryota</taxon>
        <taxon>Fungi</taxon>
        <taxon>Dikarya</taxon>
        <taxon>Ascomycota</taxon>
        <taxon>Pezizomycotina</taxon>
        <taxon>Sordariomycetes</taxon>
        <taxon>Sordariomycetidae</taxon>
        <taxon>Magnaporthales</taxon>
        <taxon>Magnaporthaceae</taxon>
        <taxon>Magnaporthiopsis</taxon>
    </lineage>
</organism>
<evidence type="ECO:0000313" key="1">
    <source>
        <dbReference type="EMBL" id="KLU81101.1"/>
    </source>
</evidence>